<dbReference type="InterPro" id="IPR000225">
    <property type="entry name" value="Armadillo"/>
</dbReference>
<dbReference type="InterPro" id="IPR016024">
    <property type="entry name" value="ARM-type_fold"/>
</dbReference>
<dbReference type="Gene3D" id="1.25.10.10">
    <property type="entry name" value="Leucine-rich Repeat Variant"/>
    <property type="match status" value="1"/>
</dbReference>
<dbReference type="FunFam" id="1.25.10.10:FF:000394">
    <property type="entry name" value="general vesicular transport factor p115"/>
    <property type="match status" value="1"/>
</dbReference>
<evidence type="ECO:0000256" key="2">
    <source>
        <dbReference type="ARBA" id="ARBA00023034"/>
    </source>
</evidence>
<dbReference type="PROSITE" id="PS50176">
    <property type="entry name" value="ARM_REPEAT"/>
    <property type="match status" value="1"/>
</dbReference>
<dbReference type="GO" id="GO:0000139">
    <property type="term" value="C:Golgi membrane"/>
    <property type="evidence" value="ECO:0007669"/>
    <property type="project" value="InterPro"/>
</dbReference>
<dbReference type="SUPFAM" id="SSF48371">
    <property type="entry name" value="ARM repeat"/>
    <property type="match status" value="1"/>
</dbReference>
<dbReference type="InterPro" id="IPR041209">
    <property type="entry name" value="P115_Arm_rpt"/>
</dbReference>
<gene>
    <name evidence="8" type="ORF">SPHA_39486</name>
</gene>
<proteinExistence type="predicted"/>
<dbReference type="GO" id="GO:0048280">
    <property type="term" value="P:vesicle fusion with Golgi apparatus"/>
    <property type="evidence" value="ECO:0007669"/>
    <property type="project" value="InterPro"/>
</dbReference>
<feature type="repeat" description="ARM" evidence="4">
    <location>
        <begin position="60"/>
        <end position="93"/>
    </location>
</feature>
<evidence type="ECO:0000313" key="8">
    <source>
        <dbReference type="EMBL" id="CAE1275452.1"/>
    </source>
</evidence>
<evidence type="ECO:0000256" key="1">
    <source>
        <dbReference type="ARBA" id="ARBA00004555"/>
    </source>
</evidence>
<comment type="subcellular location">
    <subcellularLocation>
        <location evidence="1">Golgi apparatus</location>
    </subcellularLocation>
</comment>
<evidence type="ECO:0000259" key="7">
    <source>
        <dbReference type="Pfam" id="PF04869"/>
    </source>
</evidence>
<dbReference type="EMBL" id="CAHIKZ030001835">
    <property type="protein sequence ID" value="CAE1275452.1"/>
    <property type="molecule type" value="Genomic_DNA"/>
</dbReference>
<feature type="region of interest" description="Disordered" evidence="6">
    <location>
        <begin position="933"/>
        <end position="960"/>
    </location>
</feature>
<dbReference type="InterPro" id="IPR024095">
    <property type="entry name" value="Vesicle_P115"/>
</dbReference>
<dbReference type="Pfam" id="PF18770">
    <property type="entry name" value="Arm_vescicular"/>
    <property type="match status" value="1"/>
</dbReference>
<feature type="compositionally biased region" description="Acidic residues" evidence="6">
    <location>
        <begin position="934"/>
        <end position="960"/>
    </location>
</feature>
<sequence>MNYFRKVLGAPQGGTLPSSADTIERLCDRVQSSTLLEDRRDAVRALKSLSKKYALEVGTQAMDILIKVLETDRGDAEIIGYAVDTLCNIMSNEPSDDDSLSLIEDEVPNHIPDDLGGQFTEIFIKNSENVTLLLSLLEEYDFHVRWPTVKLLTILLTNKSKEIQEIILISPMGVSKLMDLLSDSREIIRNEALLLLIQLTKGNANIQKIVAFENAFERLLDIIRDEGNSDGGIVVEDCLLLMLNLMKTNTSNQNFFKEGSYIQKLTPYFDLESSSQSAGWSAQKVTNIHLMFQLVRTLVSPNNPLNQTAACQKVMNSCNLLKRLCTILMASGVPADVLTETINTVSEIIRGNLSNQEFFASVMAPSNPPRPAIVVLLMSMVNEKQPFVLRCAVLYCFQSFLFKNEVGQSQIVQTLLPTTADVNTITAGQLLCGGLFSGDSLSNWFASVALLHAILENNTQREQLLRVQLATSLGNPPVSLLQQCCNMLAQGGKLQTRIGLLMLLCGWLSDCSIAVTHFLCNTANVPYLIAQISTSEGDEQEQLVQGLCAFLLGISVLFNDDQNETFNKASLCQIIADRIGMETFIDKLSQVVKHESYTKAAKKPHLNYKHPNEVIFDYEFTRLFKSLENEVLHAVSVSDDKGKSKSASVQEHSNIVIQYKELIREQDTQLNEMKKELKKLQAKDTSCKEEMDEMKLQIQQLKDQNAVLKAQKGSYGSQTDSKKEEELSQMKQELENLQSKLKAKDDELQKVKVDLIAAQAACVNLNELSGGEENKENCPTETAHLQTSIQQLTVEMTELRHTLADKDEQIHTALSQKEELEKLLESKKAESNTEAVPSSVSEEQLATLTEQVKTVQSEKTALQARLTKSNDENLRLLDKIKKLEEEKNNINIEKENILVDTETLKKEQEDLLVLLADQDCRIDQYKKKLKELGELDIDDDDDDDDDDEVEDYDEEDKDES</sequence>
<name>A0A812CR41_ACAPH</name>
<feature type="coiled-coil region" evidence="5">
    <location>
        <begin position="656"/>
        <end position="754"/>
    </location>
</feature>
<evidence type="ECO:0000256" key="5">
    <source>
        <dbReference type="SAM" id="Coils"/>
    </source>
</evidence>
<evidence type="ECO:0000256" key="3">
    <source>
        <dbReference type="ARBA" id="ARBA00023054"/>
    </source>
</evidence>
<dbReference type="GO" id="GO:0005783">
    <property type="term" value="C:endoplasmic reticulum"/>
    <property type="evidence" value="ECO:0007669"/>
    <property type="project" value="TreeGrafter"/>
</dbReference>
<dbReference type="SMART" id="SM00185">
    <property type="entry name" value="ARM"/>
    <property type="match status" value="3"/>
</dbReference>
<accession>A0A812CR41</accession>
<organism evidence="8 9">
    <name type="scientific">Acanthosepion pharaonis</name>
    <name type="common">Pharaoh cuttlefish</name>
    <name type="synonym">Sepia pharaonis</name>
    <dbReference type="NCBI Taxonomy" id="158019"/>
    <lineage>
        <taxon>Eukaryota</taxon>
        <taxon>Metazoa</taxon>
        <taxon>Spiralia</taxon>
        <taxon>Lophotrochozoa</taxon>
        <taxon>Mollusca</taxon>
        <taxon>Cephalopoda</taxon>
        <taxon>Coleoidea</taxon>
        <taxon>Decapodiformes</taxon>
        <taxon>Sepiida</taxon>
        <taxon>Sepiina</taxon>
        <taxon>Sepiidae</taxon>
        <taxon>Acanthosepion</taxon>
    </lineage>
</organism>
<dbReference type="InterPro" id="IPR011989">
    <property type="entry name" value="ARM-like"/>
</dbReference>
<evidence type="ECO:0000313" key="9">
    <source>
        <dbReference type="Proteomes" id="UP000597762"/>
    </source>
</evidence>
<reference evidence="8" key="1">
    <citation type="submission" date="2021-01" db="EMBL/GenBank/DDBJ databases">
        <authorList>
            <person name="Li R."/>
            <person name="Bekaert M."/>
        </authorList>
    </citation>
    <scope>NUCLEOTIDE SEQUENCE</scope>
    <source>
        <strain evidence="8">Farmed</strain>
    </source>
</reference>
<protein>
    <submittedName>
        <fullName evidence="8">General vesicular transport factor p115</fullName>
    </submittedName>
</protein>
<dbReference type="GO" id="GO:0006886">
    <property type="term" value="P:intracellular protein transport"/>
    <property type="evidence" value="ECO:0007669"/>
    <property type="project" value="InterPro"/>
</dbReference>
<dbReference type="PANTHER" id="PTHR10013:SF0">
    <property type="entry name" value="GENERAL VESICULAR TRANSPORT FACTOR P115"/>
    <property type="match status" value="1"/>
</dbReference>
<keyword evidence="9" id="KW-1185">Reference proteome</keyword>
<evidence type="ECO:0000256" key="6">
    <source>
        <dbReference type="SAM" id="MobiDB-lite"/>
    </source>
</evidence>
<dbReference type="GO" id="GO:0048211">
    <property type="term" value="P:Golgi vesicle docking"/>
    <property type="evidence" value="ECO:0007669"/>
    <property type="project" value="TreeGrafter"/>
</dbReference>
<dbReference type="AlphaFoldDB" id="A0A812CR41"/>
<dbReference type="Proteomes" id="UP000597762">
    <property type="component" value="Unassembled WGS sequence"/>
</dbReference>
<dbReference type="Pfam" id="PF04869">
    <property type="entry name" value="Uso1_p115_head"/>
    <property type="match status" value="1"/>
</dbReference>
<evidence type="ECO:0000256" key="4">
    <source>
        <dbReference type="PROSITE-ProRule" id="PRU00259"/>
    </source>
</evidence>
<feature type="domain" description="Vesicle tethering protein Uso1/P115-like head" evidence="7">
    <location>
        <begin position="352"/>
        <end position="634"/>
    </location>
</feature>
<dbReference type="GO" id="GO:0012507">
    <property type="term" value="C:ER to Golgi transport vesicle membrane"/>
    <property type="evidence" value="ECO:0007669"/>
    <property type="project" value="TreeGrafter"/>
</dbReference>
<dbReference type="OrthoDB" id="198977at2759"/>
<dbReference type="PANTHER" id="PTHR10013">
    <property type="entry name" value="GENERAL VESICULAR TRANSPORT FACTOR P115"/>
    <property type="match status" value="1"/>
</dbReference>
<keyword evidence="3 5" id="KW-0175">Coiled coil</keyword>
<comment type="caution">
    <text evidence="8">The sequence shown here is derived from an EMBL/GenBank/DDBJ whole genome shotgun (WGS) entry which is preliminary data.</text>
</comment>
<dbReference type="InterPro" id="IPR006953">
    <property type="entry name" value="Vesicle_Uso1_P115_head"/>
</dbReference>
<dbReference type="GO" id="GO:0006888">
    <property type="term" value="P:endoplasmic reticulum to Golgi vesicle-mediated transport"/>
    <property type="evidence" value="ECO:0007669"/>
    <property type="project" value="TreeGrafter"/>
</dbReference>
<keyword evidence="2" id="KW-0333">Golgi apparatus</keyword>
<dbReference type="GO" id="GO:0005795">
    <property type="term" value="C:Golgi stack"/>
    <property type="evidence" value="ECO:0007669"/>
    <property type="project" value="TreeGrafter"/>
</dbReference>
<dbReference type="GO" id="GO:0045056">
    <property type="term" value="P:transcytosis"/>
    <property type="evidence" value="ECO:0007669"/>
    <property type="project" value="TreeGrafter"/>
</dbReference>